<keyword evidence="2" id="KW-1185">Reference proteome</keyword>
<name>K4C4V3_SOLLC</name>
<evidence type="ECO:0000313" key="2">
    <source>
        <dbReference type="Proteomes" id="UP000004994"/>
    </source>
</evidence>
<dbReference type="Gramene" id="Solyc06g035830.1.1">
    <property type="protein sequence ID" value="Solyc06g035830.1.1"/>
    <property type="gene ID" value="Solyc06g035830.1"/>
</dbReference>
<accession>K4C4V3</accession>
<protein>
    <submittedName>
        <fullName evidence="1">Uncharacterized protein</fullName>
    </submittedName>
</protein>
<dbReference type="EnsemblPlants" id="Solyc06g035830.1.1">
    <property type="protein sequence ID" value="Solyc06g035830.1.1"/>
    <property type="gene ID" value="Solyc06g035830.1"/>
</dbReference>
<sequence>MLYHSQPSSHLLTLQAAALWCNQEGALLGRG</sequence>
<dbReference type="InParanoid" id="K4C4V3"/>
<organism evidence="1">
    <name type="scientific">Solanum lycopersicum</name>
    <name type="common">Tomato</name>
    <name type="synonym">Lycopersicon esculentum</name>
    <dbReference type="NCBI Taxonomy" id="4081"/>
    <lineage>
        <taxon>Eukaryota</taxon>
        <taxon>Viridiplantae</taxon>
        <taxon>Streptophyta</taxon>
        <taxon>Embryophyta</taxon>
        <taxon>Tracheophyta</taxon>
        <taxon>Spermatophyta</taxon>
        <taxon>Magnoliopsida</taxon>
        <taxon>eudicotyledons</taxon>
        <taxon>Gunneridae</taxon>
        <taxon>Pentapetalae</taxon>
        <taxon>asterids</taxon>
        <taxon>lamiids</taxon>
        <taxon>Solanales</taxon>
        <taxon>Solanaceae</taxon>
        <taxon>Solanoideae</taxon>
        <taxon>Solaneae</taxon>
        <taxon>Solanum</taxon>
        <taxon>Solanum subgen. Lycopersicon</taxon>
    </lineage>
</organism>
<evidence type="ECO:0000313" key="1">
    <source>
        <dbReference type="EnsemblPlants" id="Solyc06g035830.1.1"/>
    </source>
</evidence>
<reference evidence="1" key="1">
    <citation type="journal article" date="2012" name="Nature">
        <title>The tomato genome sequence provides insights into fleshy fruit evolution.</title>
        <authorList>
            <consortium name="Tomato Genome Consortium"/>
        </authorList>
    </citation>
    <scope>NUCLEOTIDE SEQUENCE [LARGE SCALE GENOMIC DNA]</scope>
    <source>
        <strain evidence="1">cv. Heinz 1706</strain>
    </source>
</reference>
<dbReference type="Proteomes" id="UP000004994">
    <property type="component" value="Chromosome 6"/>
</dbReference>
<dbReference type="PaxDb" id="4081-Solyc06g035830.1.1"/>
<dbReference type="AlphaFoldDB" id="K4C4V3"/>
<reference evidence="1" key="2">
    <citation type="submission" date="2015-06" db="UniProtKB">
        <authorList>
            <consortium name="EnsemblPlants"/>
        </authorList>
    </citation>
    <scope>IDENTIFICATION</scope>
    <source>
        <strain evidence="1">cv. Heinz 1706</strain>
    </source>
</reference>
<dbReference type="HOGENOM" id="CLU_3400162_0_0_1"/>
<proteinExistence type="predicted"/>